<evidence type="ECO:0000256" key="7">
    <source>
        <dbReference type="PROSITE-ProRule" id="PRU01373"/>
    </source>
</evidence>
<keyword evidence="3" id="KW-0808">Transferase</keyword>
<reference evidence="10" key="1">
    <citation type="submission" date="2023-01" db="EMBL/GenBank/DDBJ databases">
        <title>Sulfurovum sp. XTW-4 genome assembly.</title>
        <authorList>
            <person name="Wang J."/>
        </authorList>
    </citation>
    <scope>NUCLEOTIDE SEQUENCE</scope>
    <source>
        <strain evidence="10">XTW-4</strain>
    </source>
</reference>
<dbReference type="Gene3D" id="2.40.440.10">
    <property type="entry name" value="L,D-transpeptidase catalytic domain-like"/>
    <property type="match status" value="1"/>
</dbReference>
<feature type="chain" id="PRO_5046823403" evidence="8">
    <location>
        <begin position="18"/>
        <end position="169"/>
    </location>
</feature>
<evidence type="ECO:0000256" key="5">
    <source>
        <dbReference type="ARBA" id="ARBA00022984"/>
    </source>
</evidence>
<feature type="active site" description="Nucleophile" evidence="7">
    <location>
        <position position="144"/>
    </location>
</feature>
<keyword evidence="4 7" id="KW-0133">Cell shape</keyword>
<proteinExistence type="inferred from homology"/>
<dbReference type="PANTHER" id="PTHR36699:SF1">
    <property type="entry name" value="L,D-TRANSPEPTIDASE YAFK-RELATED"/>
    <property type="match status" value="1"/>
</dbReference>
<keyword evidence="11" id="KW-1185">Reference proteome</keyword>
<evidence type="ECO:0000256" key="4">
    <source>
        <dbReference type="ARBA" id="ARBA00022960"/>
    </source>
</evidence>
<name>A0ABT7QU92_9BACT</name>
<feature type="domain" description="L,D-TPase catalytic" evidence="9">
    <location>
        <begin position="31"/>
        <end position="168"/>
    </location>
</feature>
<evidence type="ECO:0000256" key="3">
    <source>
        <dbReference type="ARBA" id="ARBA00022679"/>
    </source>
</evidence>
<feature type="signal peptide" evidence="8">
    <location>
        <begin position="1"/>
        <end position="17"/>
    </location>
</feature>
<comment type="similarity">
    <text evidence="2">Belongs to the YkuD family.</text>
</comment>
<dbReference type="InterPro" id="IPR038063">
    <property type="entry name" value="Transpep_catalytic_dom"/>
</dbReference>
<gene>
    <name evidence="10" type="ORF">PF327_10690</name>
</gene>
<dbReference type="Pfam" id="PF03734">
    <property type="entry name" value="YkuD"/>
    <property type="match status" value="1"/>
</dbReference>
<accession>A0ABT7QU92</accession>
<evidence type="ECO:0000256" key="1">
    <source>
        <dbReference type="ARBA" id="ARBA00004752"/>
    </source>
</evidence>
<evidence type="ECO:0000256" key="8">
    <source>
        <dbReference type="SAM" id="SignalP"/>
    </source>
</evidence>
<comment type="caution">
    <text evidence="10">The sequence shown here is derived from an EMBL/GenBank/DDBJ whole genome shotgun (WGS) entry which is preliminary data.</text>
</comment>
<dbReference type="Proteomes" id="UP001169066">
    <property type="component" value="Unassembled WGS sequence"/>
</dbReference>
<dbReference type="RefSeq" id="WP_289402559.1">
    <property type="nucleotide sequence ID" value="NZ_JAQIBC010000011.1"/>
</dbReference>
<dbReference type="CDD" id="cd16913">
    <property type="entry name" value="YkuD_like"/>
    <property type="match status" value="1"/>
</dbReference>
<protein>
    <submittedName>
        <fullName evidence="10">L,D-transpeptidase family protein</fullName>
    </submittedName>
</protein>
<keyword evidence="5 7" id="KW-0573">Peptidoglycan synthesis</keyword>
<evidence type="ECO:0000313" key="11">
    <source>
        <dbReference type="Proteomes" id="UP001169066"/>
    </source>
</evidence>
<evidence type="ECO:0000313" key="10">
    <source>
        <dbReference type="EMBL" id="MDM5264661.1"/>
    </source>
</evidence>
<evidence type="ECO:0000256" key="6">
    <source>
        <dbReference type="ARBA" id="ARBA00023316"/>
    </source>
</evidence>
<sequence length="169" mass="19314">MKKYLFFYIITSLFLFANTTSPPKSKGLKADLVTVVKSQRKMYLSCKGKILKKYDIALGGNPVGHKRVRGDQKTPEGKYKLDYFKPNSSFYKALHISYPNRKDHQHARKLGKSPGGSIMIHGQPNNREIKKSFFQRYNDWTAGCIALENDEMDEVLHLVNVGTPIHIKP</sequence>
<evidence type="ECO:0000259" key="9">
    <source>
        <dbReference type="PROSITE" id="PS52029"/>
    </source>
</evidence>
<dbReference type="SUPFAM" id="SSF141523">
    <property type="entry name" value="L,D-transpeptidase catalytic domain-like"/>
    <property type="match status" value="1"/>
</dbReference>
<dbReference type="InterPro" id="IPR005490">
    <property type="entry name" value="LD_TPept_cat_dom"/>
</dbReference>
<dbReference type="PANTHER" id="PTHR36699">
    <property type="entry name" value="LD-TRANSPEPTIDASE"/>
    <property type="match status" value="1"/>
</dbReference>
<keyword evidence="6 7" id="KW-0961">Cell wall biogenesis/degradation</keyword>
<evidence type="ECO:0000256" key="2">
    <source>
        <dbReference type="ARBA" id="ARBA00005992"/>
    </source>
</evidence>
<dbReference type="PROSITE" id="PS52029">
    <property type="entry name" value="LD_TPASE"/>
    <property type="match status" value="1"/>
</dbReference>
<organism evidence="10 11">
    <name type="scientific">Sulfurovum xiamenensis</name>
    <dbReference type="NCBI Taxonomy" id="3019066"/>
    <lineage>
        <taxon>Bacteria</taxon>
        <taxon>Pseudomonadati</taxon>
        <taxon>Campylobacterota</taxon>
        <taxon>Epsilonproteobacteria</taxon>
        <taxon>Campylobacterales</taxon>
        <taxon>Sulfurovaceae</taxon>
        <taxon>Sulfurovum</taxon>
    </lineage>
</organism>
<comment type="pathway">
    <text evidence="1 7">Cell wall biogenesis; peptidoglycan biosynthesis.</text>
</comment>
<keyword evidence="8" id="KW-0732">Signal</keyword>
<dbReference type="EMBL" id="JAQIBC010000011">
    <property type="protein sequence ID" value="MDM5264661.1"/>
    <property type="molecule type" value="Genomic_DNA"/>
</dbReference>
<feature type="active site" description="Proton donor/acceptor" evidence="7">
    <location>
        <position position="121"/>
    </location>
</feature>